<keyword evidence="2" id="KW-1185">Reference proteome</keyword>
<protein>
    <submittedName>
        <fullName evidence="1">Uncharacterized protein</fullName>
    </submittedName>
</protein>
<dbReference type="RefSeq" id="WP_086087914.1">
    <property type="nucleotide sequence ID" value="NZ_CP021112.1"/>
</dbReference>
<dbReference type="InterPro" id="IPR013216">
    <property type="entry name" value="Methyltransf_11"/>
</dbReference>
<dbReference type="EMBL" id="CP021112">
    <property type="protein sequence ID" value="ARP99505.1"/>
    <property type="molecule type" value="Genomic_DNA"/>
</dbReference>
<accession>A0A1W6ZQE1</accession>
<sequence length="217" mass="25052">MSGLFKIVSPFMKRFRISRARRIKRVFPDINNRSIADVGGSLHFWRFVKSEMRPKQVTIYNIALDGEFDAANIGQEAGNIQTTVYDGKRIPVDDKQIDILLCNSVIEHVPPRERSGLAREISRVARNYIIQTPAKEFPVELHFLMPFLHWLPRPVGRALAKFTPFGLTQRDAALVQQYFDGTNLLTAREFRSLFPEGQLVIERFLFIPKSYMIINKT</sequence>
<dbReference type="STRING" id="1235591.CAK95_10730"/>
<evidence type="ECO:0000313" key="2">
    <source>
        <dbReference type="Proteomes" id="UP000194137"/>
    </source>
</evidence>
<dbReference type="SUPFAM" id="SSF53335">
    <property type="entry name" value="S-adenosyl-L-methionine-dependent methyltransferases"/>
    <property type="match status" value="1"/>
</dbReference>
<dbReference type="AlphaFoldDB" id="A0A1W6ZQE1"/>
<organism evidence="1 2">
    <name type="scientific">Pseudorhodoplanes sinuspersici</name>
    <dbReference type="NCBI Taxonomy" id="1235591"/>
    <lineage>
        <taxon>Bacteria</taxon>
        <taxon>Pseudomonadati</taxon>
        <taxon>Pseudomonadota</taxon>
        <taxon>Alphaproteobacteria</taxon>
        <taxon>Hyphomicrobiales</taxon>
        <taxon>Pseudorhodoplanes</taxon>
    </lineage>
</organism>
<dbReference type="OrthoDB" id="7260171at2"/>
<name>A0A1W6ZQE1_9HYPH</name>
<dbReference type="Gene3D" id="3.40.50.150">
    <property type="entry name" value="Vaccinia Virus protein VP39"/>
    <property type="match status" value="1"/>
</dbReference>
<dbReference type="KEGG" id="psin:CAK95_10730"/>
<proteinExistence type="predicted"/>
<reference evidence="1 2" key="1">
    <citation type="submission" date="2017-05" db="EMBL/GenBank/DDBJ databases">
        <title>Full genome sequence of Pseudorhodoplanes sinuspersici.</title>
        <authorList>
            <person name="Dastgheib S.M.M."/>
            <person name="Shavandi M."/>
            <person name="Tirandaz H."/>
        </authorList>
    </citation>
    <scope>NUCLEOTIDE SEQUENCE [LARGE SCALE GENOMIC DNA]</scope>
    <source>
        <strain evidence="1 2">RIPI110</strain>
    </source>
</reference>
<gene>
    <name evidence="1" type="ORF">CAK95_10730</name>
</gene>
<evidence type="ECO:0000313" key="1">
    <source>
        <dbReference type="EMBL" id="ARP99505.1"/>
    </source>
</evidence>
<dbReference type="Pfam" id="PF08241">
    <property type="entry name" value="Methyltransf_11"/>
    <property type="match status" value="1"/>
</dbReference>
<dbReference type="GO" id="GO:0008757">
    <property type="term" value="F:S-adenosylmethionine-dependent methyltransferase activity"/>
    <property type="evidence" value="ECO:0007669"/>
    <property type="project" value="InterPro"/>
</dbReference>
<dbReference type="InterPro" id="IPR029063">
    <property type="entry name" value="SAM-dependent_MTases_sf"/>
</dbReference>
<dbReference type="Proteomes" id="UP000194137">
    <property type="component" value="Chromosome"/>
</dbReference>